<evidence type="ECO:0000313" key="2">
    <source>
        <dbReference type="EMBL" id="RYO89813.1"/>
    </source>
</evidence>
<proteinExistence type="predicted"/>
<name>A0ABY0HC87_9PEZI</name>
<feature type="region of interest" description="Disordered" evidence="1">
    <location>
        <begin position="74"/>
        <end position="123"/>
    </location>
</feature>
<dbReference type="EMBL" id="QJNS01000066">
    <property type="protein sequence ID" value="RYO89813.1"/>
    <property type="molecule type" value="Genomic_DNA"/>
</dbReference>
<evidence type="ECO:0000313" key="3">
    <source>
        <dbReference type="Proteomes" id="UP000294003"/>
    </source>
</evidence>
<sequence>MASVAGHKGVPLDEILQLHQNIHLLGPGIRECLVCCTNDHVMAAQLDGLARLCLLYEAARIKYSEANMSADGPCDARVQNHPANGAAHPVQQGDPTAPAGKTSAGASRHHVHPTPRPAPNATPSVALGRIELTDSETNLVAVTLIKQDLSQTGAHLRDLQQHLAKCLMARKMKSSVYDIYKKRVGGILNSIYSRYLASRWPTVLSLDNDHRPERGGSPRDVLHMQLQARQRRVMMHDGVKLPRRTIPSNGVYPVVIFANFSFISLPRPDCMPQYRCRILPPIFSQITL</sequence>
<organism evidence="2 3">
    <name type="scientific">Monosporascus cannonballus</name>
    <dbReference type="NCBI Taxonomy" id="155416"/>
    <lineage>
        <taxon>Eukaryota</taxon>
        <taxon>Fungi</taxon>
        <taxon>Dikarya</taxon>
        <taxon>Ascomycota</taxon>
        <taxon>Pezizomycotina</taxon>
        <taxon>Sordariomycetes</taxon>
        <taxon>Xylariomycetidae</taxon>
        <taxon>Xylariales</taxon>
        <taxon>Xylariales incertae sedis</taxon>
        <taxon>Monosporascus</taxon>
    </lineage>
</organism>
<keyword evidence="3" id="KW-1185">Reference proteome</keyword>
<evidence type="ECO:0000256" key="1">
    <source>
        <dbReference type="SAM" id="MobiDB-lite"/>
    </source>
</evidence>
<accession>A0ABY0HC87</accession>
<dbReference type="Proteomes" id="UP000294003">
    <property type="component" value="Unassembled WGS sequence"/>
</dbReference>
<reference evidence="2 3" key="1">
    <citation type="submission" date="2018-06" db="EMBL/GenBank/DDBJ databases">
        <title>Complete Genomes of Monosporascus.</title>
        <authorList>
            <person name="Robinson A.J."/>
            <person name="Natvig D.O."/>
        </authorList>
    </citation>
    <scope>NUCLEOTIDE SEQUENCE [LARGE SCALE GENOMIC DNA]</scope>
    <source>
        <strain evidence="2 3">CBS 609.92</strain>
    </source>
</reference>
<gene>
    <name evidence="2" type="ORF">DL762_002997</name>
</gene>
<protein>
    <submittedName>
        <fullName evidence="2">Uncharacterized protein</fullName>
    </submittedName>
</protein>
<comment type="caution">
    <text evidence="2">The sequence shown here is derived from an EMBL/GenBank/DDBJ whole genome shotgun (WGS) entry which is preliminary data.</text>
</comment>